<keyword evidence="4" id="KW-0564">Palmitate</keyword>
<evidence type="ECO:0000256" key="3">
    <source>
        <dbReference type="ARBA" id="ARBA00023136"/>
    </source>
</evidence>
<dbReference type="InterPro" id="IPR050490">
    <property type="entry name" value="Bact_solute-bd_prot1"/>
</dbReference>
<organism evidence="6 7">
    <name type="scientific">Paenibacillus catalpae</name>
    <dbReference type="NCBI Taxonomy" id="1045775"/>
    <lineage>
        <taxon>Bacteria</taxon>
        <taxon>Bacillati</taxon>
        <taxon>Bacillota</taxon>
        <taxon>Bacilli</taxon>
        <taxon>Bacillales</taxon>
        <taxon>Paenibacillaceae</taxon>
        <taxon>Paenibacillus</taxon>
    </lineage>
</organism>
<name>A0A1I2BGH7_9BACL</name>
<accession>A0A1I2BGH7</accession>
<keyword evidence="7" id="KW-1185">Reference proteome</keyword>
<evidence type="ECO:0000256" key="4">
    <source>
        <dbReference type="ARBA" id="ARBA00023139"/>
    </source>
</evidence>
<dbReference type="PANTHER" id="PTHR43649">
    <property type="entry name" value="ARABINOSE-BINDING PROTEIN-RELATED"/>
    <property type="match status" value="1"/>
</dbReference>
<dbReference type="Proteomes" id="UP000198855">
    <property type="component" value="Unassembled WGS sequence"/>
</dbReference>
<dbReference type="Gene3D" id="3.40.190.10">
    <property type="entry name" value="Periplasmic binding protein-like II"/>
    <property type="match status" value="2"/>
</dbReference>
<reference evidence="7" key="1">
    <citation type="submission" date="2016-10" db="EMBL/GenBank/DDBJ databases">
        <authorList>
            <person name="Varghese N."/>
            <person name="Submissions S."/>
        </authorList>
    </citation>
    <scope>NUCLEOTIDE SEQUENCE [LARGE SCALE GENOMIC DNA]</scope>
    <source>
        <strain evidence="7">CGMCC 1.10784</strain>
    </source>
</reference>
<evidence type="ECO:0000313" key="7">
    <source>
        <dbReference type="Proteomes" id="UP000198855"/>
    </source>
</evidence>
<dbReference type="InterPro" id="IPR006059">
    <property type="entry name" value="SBP"/>
</dbReference>
<keyword evidence="3" id="KW-0472">Membrane</keyword>
<dbReference type="RefSeq" id="WP_091187426.1">
    <property type="nucleotide sequence ID" value="NZ_FOMT01000003.1"/>
</dbReference>
<dbReference type="PANTHER" id="PTHR43649:SF33">
    <property type="entry name" value="POLYGALACTURONAN_RHAMNOGALACTURONAN-BINDING PROTEIN YTCQ"/>
    <property type="match status" value="1"/>
</dbReference>
<evidence type="ECO:0000256" key="5">
    <source>
        <dbReference type="ARBA" id="ARBA00023288"/>
    </source>
</evidence>
<dbReference type="EMBL" id="FOMT01000003">
    <property type="protein sequence ID" value="SFE55275.1"/>
    <property type="molecule type" value="Genomic_DNA"/>
</dbReference>
<sequence>MFLHDYKGSLPGCAGILLAAVLLGSCMDTQGSKAHKDGQSRPVITIMAPLHFPQGPDSSLVEKMEEMTAANLIIDWVPDEIYTDKMNAALTMNSLKQATFVKYTDYIFLKSAIRSGMFWEVGPYLAEFPNLRRLNASILSQTAVDGKIYGLYTERPSSRQGVIIREDWLDNLNLEPPKTIDQLYNVLKQFTYGDPDRDGKQDTIGLTDRNDLVFGAFKTLSSYFGTPNNWMVDNHRIVPEFETLPYKDTMDFMRKLYKEKLINQEFVVTSKDIQRDLLISGKAGVYIGSMTDVQRLSNEAKQVNPDARFTVVNRIEGPDGYKVWSIPNFNGLFLFSKSAIKTEEELKQVLGFFDRTMEEDTANLMKYGVEGRHYTLDGKEVLLPVKSEQLRINEVAPLYSLMIADLSNPNLMKVAREDPLLALAEKLTIDNEKFIVKDPTVNLESVAFDERSEELNKIIMDATYHYILGQIDRAGFDQEVERWKRSGGEQIIEEFTQSYFE</sequence>
<dbReference type="STRING" id="1045775.SAMN05216378_3517"/>
<dbReference type="AlphaFoldDB" id="A0A1I2BGH7"/>
<dbReference type="SUPFAM" id="SSF53850">
    <property type="entry name" value="Periplasmic binding protein-like II"/>
    <property type="match status" value="1"/>
</dbReference>
<keyword evidence="2" id="KW-0732">Signal</keyword>
<protein>
    <submittedName>
        <fullName evidence="6">Putative aldouronate transport system substrate-binding protein</fullName>
    </submittedName>
</protein>
<dbReference type="Pfam" id="PF01547">
    <property type="entry name" value="SBP_bac_1"/>
    <property type="match status" value="1"/>
</dbReference>
<evidence type="ECO:0000313" key="6">
    <source>
        <dbReference type="EMBL" id="SFE55275.1"/>
    </source>
</evidence>
<proteinExistence type="predicted"/>
<gene>
    <name evidence="6" type="ORF">SAMN05216378_3517</name>
</gene>
<dbReference type="OrthoDB" id="9787283at2"/>
<keyword evidence="5" id="KW-0449">Lipoprotein</keyword>
<dbReference type="PROSITE" id="PS51257">
    <property type="entry name" value="PROKAR_LIPOPROTEIN"/>
    <property type="match status" value="1"/>
</dbReference>
<dbReference type="CDD" id="cd13580">
    <property type="entry name" value="PBP2_AlgQ_like_1"/>
    <property type="match status" value="1"/>
</dbReference>
<keyword evidence="1" id="KW-1003">Cell membrane</keyword>
<evidence type="ECO:0000256" key="2">
    <source>
        <dbReference type="ARBA" id="ARBA00022729"/>
    </source>
</evidence>
<evidence type="ECO:0000256" key="1">
    <source>
        <dbReference type="ARBA" id="ARBA00022475"/>
    </source>
</evidence>